<evidence type="ECO:0000313" key="1">
    <source>
        <dbReference type="EMBL" id="RKV30926.1"/>
    </source>
</evidence>
<reference evidence="1 2" key="1">
    <citation type="submission" date="2018-04" db="EMBL/GenBank/DDBJ databases">
        <title>Complete genome sequences of Helicobacter pylori.</title>
        <authorList>
            <person name="Palau M."/>
            <person name="Minana-Galbis D."/>
        </authorList>
    </citation>
    <scope>NUCLEOTIDE SEQUENCE [LARGE SCALE GENOMIC DNA]</scope>
    <source>
        <strain evidence="1 2">B712A</strain>
    </source>
</reference>
<gene>
    <name evidence="1" type="ORF">DD751_04180</name>
</gene>
<evidence type="ECO:0000313" key="2">
    <source>
        <dbReference type="Proteomes" id="UP000267086"/>
    </source>
</evidence>
<sequence>MKVTQDIANDFFTLTNTIFSIFIHQRNYTREEENCGKLLQDIVNISKNKKMYFMSSITILSIK</sequence>
<dbReference type="RefSeq" id="WP_120848649.1">
    <property type="nucleotide sequence ID" value="NZ_QEGO01000010.1"/>
</dbReference>
<dbReference type="AlphaFoldDB" id="A0A496H4V4"/>
<protein>
    <recommendedName>
        <fullName evidence="3">DUF262 domain-containing protein</fullName>
    </recommendedName>
</protein>
<evidence type="ECO:0008006" key="3">
    <source>
        <dbReference type="Google" id="ProtNLM"/>
    </source>
</evidence>
<organism evidence="1 2">
    <name type="scientific">Helicobacter pylori</name>
    <name type="common">Campylobacter pylori</name>
    <dbReference type="NCBI Taxonomy" id="210"/>
    <lineage>
        <taxon>Bacteria</taxon>
        <taxon>Pseudomonadati</taxon>
        <taxon>Campylobacterota</taxon>
        <taxon>Epsilonproteobacteria</taxon>
        <taxon>Campylobacterales</taxon>
        <taxon>Helicobacteraceae</taxon>
        <taxon>Helicobacter</taxon>
    </lineage>
</organism>
<accession>A0A496H4V4</accession>
<comment type="caution">
    <text evidence="1">The sequence shown here is derived from an EMBL/GenBank/DDBJ whole genome shotgun (WGS) entry which is preliminary data.</text>
</comment>
<dbReference type="Proteomes" id="UP000267086">
    <property type="component" value="Unassembled WGS sequence"/>
</dbReference>
<dbReference type="EMBL" id="QEGO01000010">
    <property type="protein sequence ID" value="RKV30926.1"/>
    <property type="molecule type" value="Genomic_DNA"/>
</dbReference>
<proteinExistence type="predicted"/>
<name>A0A496H4V4_HELPX</name>